<dbReference type="GO" id="GO:0016811">
    <property type="term" value="F:hydrolase activity, acting on carbon-nitrogen (but not peptide) bonds, in linear amides"/>
    <property type="evidence" value="ECO:0007669"/>
    <property type="project" value="InterPro"/>
</dbReference>
<dbReference type="SUPFAM" id="SSF51556">
    <property type="entry name" value="Metallo-dependent hydrolases"/>
    <property type="match status" value="1"/>
</dbReference>
<proteinExistence type="predicted"/>
<protein>
    <recommendedName>
        <fullName evidence="1">Amidohydrolase 3 domain-containing protein</fullName>
    </recommendedName>
</protein>
<name>A0A382T6P9_9ZZZZ</name>
<dbReference type="Gene3D" id="2.30.40.10">
    <property type="entry name" value="Urease, subunit C, domain 1"/>
    <property type="match status" value="1"/>
</dbReference>
<dbReference type="AlphaFoldDB" id="A0A382T6P9"/>
<gene>
    <name evidence="2" type="ORF">METZ01_LOCUS370683</name>
</gene>
<dbReference type="InterPro" id="IPR023100">
    <property type="entry name" value="D-aminoacylase_insert_dom_sf"/>
</dbReference>
<evidence type="ECO:0000259" key="1">
    <source>
        <dbReference type="Pfam" id="PF07969"/>
    </source>
</evidence>
<dbReference type="InterPro" id="IPR032466">
    <property type="entry name" value="Metal_Hydrolase"/>
</dbReference>
<accession>A0A382T6P9</accession>
<feature type="domain" description="Amidohydrolase 3" evidence="1">
    <location>
        <begin position="144"/>
        <end position="296"/>
    </location>
</feature>
<feature type="non-terminal residue" evidence="2">
    <location>
        <position position="1"/>
    </location>
</feature>
<dbReference type="SUPFAM" id="SSF51338">
    <property type="entry name" value="Composite domain of metallo-dependent hydrolases"/>
    <property type="match status" value="1"/>
</dbReference>
<reference evidence="2" key="1">
    <citation type="submission" date="2018-05" db="EMBL/GenBank/DDBJ databases">
        <authorList>
            <person name="Lanie J.A."/>
            <person name="Ng W.-L."/>
            <person name="Kazmierczak K.M."/>
            <person name="Andrzejewski T.M."/>
            <person name="Davidsen T.M."/>
            <person name="Wayne K.J."/>
            <person name="Tettelin H."/>
            <person name="Glass J.I."/>
            <person name="Rusch D."/>
            <person name="Podicherti R."/>
            <person name="Tsui H.-C.T."/>
            <person name="Winkler M.E."/>
        </authorList>
    </citation>
    <scope>NUCLEOTIDE SEQUENCE</scope>
</reference>
<dbReference type="Pfam" id="PF07969">
    <property type="entry name" value="Amidohydro_3"/>
    <property type="match status" value="1"/>
</dbReference>
<feature type="non-terminal residue" evidence="2">
    <location>
        <position position="304"/>
    </location>
</feature>
<dbReference type="InterPro" id="IPR013108">
    <property type="entry name" value="Amidohydro_3"/>
</dbReference>
<dbReference type="InterPro" id="IPR011059">
    <property type="entry name" value="Metal-dep_hydrolase_composite"/>
</dbReference>
<dbReference type="Gene3D" id="3.30.1490.130">
    <property type="entry name" value="D-aminoacylase. Domain 3"/>
    <property type="match status" value="1"/>
</dbReference>
<organism evidence="2">
    <name type="scientific">marine metagenome</name>
    <dbReference type="NCBI Taxonomy" id="408172"/>
    <lineage>
        <taxon>unclassified sequences</taxon>
        <taxon>metagenomes</taxon>
        <taxon>ecological metagenomes</taxon>
    </lineage>
</organism>
<evidence type="ECO:0000313" key="2">
    <source>
        <dbReference type="EMBL" id="SVD17829.1"/>
    </source>
</evidence>
<dbReference type="Gene3D" id="3.20.20.140">
    <property type="entry name" value="Metal-dependent hydrolases"/>
    <property type="match status" value="1"/>
</dbReference>
<sequence>YDPGIYSATTEVVALTREAAAVGGRYISHMRSEDRAFFEALGELLHIGRETGIPVQISHMKLAMKSLWGRTDEALALLNAARAEGVNVTADVYPYEFWQSTMTVLFPDRNFTREAATFALEELVPPEGMIIAAFEPEPLYVGMTLAEIAEQRGKDPVTVYLELLAEADAIDGRESIIGRSMTTEDIASLLSWPFTNVSSDGSLAGRHPRGYGAFTRVLAQHVRDRDDFSLETAIYKMTLLAAENTGLSGRGTITEGAFADLVLFDPTTVSDRSTPEEPNLPSVGIVGVWVNGKQVYKDSSTTGN</sequence>
<dbReference type="EMBL" id="UINC01134342">
    <property type="protein sequence ID" value="SVD17829.1"/>
    <property type="molecule type" value="Genomic_DNA"/>
</dbReference>